<dbReference type="Proteomes" id="UP000734854">
    <property type="component" value="Unassembled WGS sequence"/>
</dbReference>
<dbReference type="GO" id="GO:0061630">
    <property type="term" value="F:ubiquitin protein ligase activity"/>
    <property type="evidence" value="ECO:0007669"/>
    <property type="project" value="TreeGrafter"/>
</dbReference>
<dbReference type="InterPro" id="IPR001841">
    <property type="entry name" value="Znf_RING"/>
</dbReference>
<evidence type="ECO:0000256" key="1">
    <source>
        <dbReference type="ARBA" id="ARBA00022723"/>
    </source>
</evidence>
<proteinExistence type="predicted"/>
<keyword evidence="1" id="KW-0479">Metal-binding</keyword>
<comment type="caution">
    <text evidence="7">The sequence shown here is derived from an EMBL/GenBank/DDBJ whole genome shotgun (WGS) entry which is preliminary data.</text>
</comment>
<evidence type="ECO:0000313" key="8">
    <source>
        <dbReference type="Proteomes" id="UP000734854"/>
    </source>
</evidence>
<keyword evidence="5" id="KW-1133">Transmembrane helix</keyword>
<dbReference type="PANTHER" id="PTHR45969">
    <property type="entry name" value="RING ZINC FINGER PROTEIN-RELATED"/>
    <property type="match status" value="1"/>
</dbReference>
<dbReference type="AlphaFoldDB" id="A0A8J5H880"/>
<dbReference type="Gene3D" id="3.30.40.10">
    <property type="entry name" value="Zinc/RING finger domain, C3HC4 (zinc finger)"/>
    <property type="match status" value="1"/>
</dbReference>
<sequence>MRFHCDMYDAVPKPIVLFFLYLGYLRFSALVVLHFLGLYSSSEPIISPWEEHEFYFLDDNDAAARDSPPMSKLVPASPLKIKRQLRVVEFGSLGWRSHVDEDNEPTCVICLGNLAAQDKVRKLQNGTHGFHVECIDRWVDAGQASCPLCRADLLPAKEDDKWRSFLGRQRATIGDLIEMELEEGAPLTSIATPMEVEINTMTATMATHQAELEDAMTKETEPNMALEEVRQCELEVTLIAVKDTRVEECPSLRSISQKRISARSSKGKNSCDQRSSIIWSPPVLLEWCNMVLMALKQLVENVKLYVDSPLGVYYRSLKDLDHDYVRVRGVWALKNIRTRRNLGVPLRENGIADLWVDQHHDGYDVCKPEMGEDWPAGGGSALRSPSTLVEKATNLPGTRFSEERWYTFLMQVLLFSIPQARERDCLNPLVDSPSPRVSDAIKQSSGGWRRLWWLITTQRRG</sequence>
<keyword evidence="5" id="KW-0472">Membrane</keyword>
<evidence type="ECO:0000256" key="2">
    <source>
        <dbReference type="ARBA" id="ARBA00022771"/>
    </source>
</evidence>
<reference evidence="7 8" key="1">
    <citation type="submission" date="2020-08" db="EMBL/GenBank/DDBJ databases">
        <title>Plant Genome Project.</title>
        <authorList>
            <person name="Zhang R.-G."/>
        </authorList>
    </citation>
    <scope>NUCLEOTIDE SEQUENCE [LARGE SCALE GENOMIC DNA]</scope>
    <source>
        <tissue evidence="7">Rhizome</tissue>
    </source>
</reference>
<evidence type="ECO:0000259" key="6">
    <source>
        <dbReference type="PROSITE" id="PS50089"/>
    </source>
</evidence>
<feature type="transmembrane region" description="Helical" evidence="5">
    <location>
        <begin position="15"/>
        <end position="39"/>
    </location>
</feature>
<dbReference type="SUPFAM" id="SSF57850">
    <property type="entry name" value="RING/U-box"/>
    <property type="match status" value="1"/>
</dbReference>
<dbReference type="GO" id="GO:0008270">
    <property type="term" value="F:zinc ion binding"/>
    <property type="evidence" value="ECO:0007669"/>
    <property type="project" value="UniProtKB-KW"/>
</dbReference>
<protein>
    <recommendedName>
        <fullName evidence="6">RING-type domain-containing protein</fullName>
    </recommendedName>
</protein>
<dbReference type="SMART" id="SM00184">
    <property type="entry name" value="RING"/>
    <property type="match status" value="1"/>
</dbReference>
<dbReference type="Pfam" id="PF13639">
    <property type="entry name" value="zf-RING_2"/>
    <property type="match status" value="1"/>
</dbReference>
<keyword evidence="2 4" id="KW-0863">Zinc-finger</keyword>
<organism evidence="7 8">
    <name type="scientific">Zingiber officinale</name>
    <name type="common">Ginger</name>
    <name type="synonym">Amomum zingiber</name>
    <dbReference type="NCBI Taxonomy" id="94328"/>
    <lineage>
        <taxon>Eukaryota</taxon>
        <taxon>Viridiplantae</taxon>
        <taxon>Streptophyta</taxon>
        <taxon>Embryophyta</taxon>
        <taxon>Tracheophyta</taxon>
        <taxon>Spermatophyta</taxon>
        <taxon>Magnoliopsida</taxon>
        <taxon>Liliopsida</taxon>
        <taxon>Zingiberales</taxon>
        <taxon>Zingiberaceae</taxon>
        <taxon>Zingiber</taxon>
    </lineage>
</organism>
<name>A0A8J5H880_ZINOF</name>
<gene>
    <name evidence="7" type="ORF">ZIOFF_022210</name>
</gene>
<dbReference type="EMBL" id="JACMSC010000006">
    <property type="protein sequence ID" value="KAG6518729.1"/>
    <property type="molecule type" value="Genomic_DNA"/>
</dbReference>
<keyword evidence="3" id="KW-0862">Zinc</keyword>
<evidence type="ECO:0000256" key="4">
    <source>
        <dbReference type="PROSITE-ProRule" id="PRU00175"/>
    </source>
</evidence>
<dbReference type="GO" id="GO:0016567">
    <property type="term" value="P:protein ubiquitination"/>
    <property type="evidence" value="ECO:0007669"/>
    <property type="project" value="TreeGrafter"/>
</dbReference>
<evidence type="ECO:0000256" key="5">
    <source>
        <dbReference type="SAM" id="Phobius"/>
    </source>
</evidence>
<evidence type="ECO:0000313" key="7">
    <source>
        <dbReference type="EMBL" id="KAG6518729.1"/>
    </source>
</evidence>
<keyword evidence="5" id="KW-0812">Transmembrane</keyword>
<keyword evidence="8" id="KW-1185">Reference proteome</keyword>
<accession>A0A8J5H880</accession>
<dbReference type="PANTHER" id="PTHR45969:SF81">
    <property type="entry name" value="OS08G0157400 PROTEIN"/>
    <property type="match status" value="1"/>
</dbReference>
<evidence type="ECO:0000256" key="3">
    <source>
        <dbReference type="ARBA" id="ARBA00022833"/>
    </source>
</evidence>
<dbReference type="InterPro" id="IPR013083">
    <property type="entry name" value="Znf_RING/FYVE/PHD"/>
</dbReference>
<feature type="domain" description="RING-type" evidence="6">
    <location>
        <begin position="107"/>
        <end position="150"/>
    </location>
</feature>
<dbReference type="PROSITE" id="PS50089">
    <property type="entry name" value="ZF_RING_2"/>
    <property type="match status" value="1"/>
</dbReference>